<organism evidence="1 2">
    <name type="scientific">Providencia rettgeri</name>
    <dbReference type="NCBI Taxonomy" id="587"/>
    <lineage>
        <taxon>Bacteria</taxon>
        <taxon>Pseudomonadati</taxon>
        <taxon>Pseudomonadota</taxon>
        <taxon>Gammaproteobacteria</taxon>
        <taxon>Enterobacterales</taxon>
        <taxon>Morganellaceae</taxon>
        <taxon>Providencia</taxon>
    </lineage>
</organism>
<accession>A0A939NH36</accession>
<dbReference type="Pfam" id="PF06572">
    <property type="entry name" value="DUF1131"/>
    <property type="match status" value="1"/>
</dbReference>
<evidence type="ECO:0000313" key="2">
    <source>
        <dbReference type="Proteomes" id="UP000664477"/>
    </source>
</evidence>
<reference evidence="1" key="1">
    <citation type="submission" date="2021-03" db="EMBL/GenBank/DDBJ databases">
        <title>Molecular epidemiology and mechanisms of colistin and carbapenem resistance in Enterobacteriaceae from clinical isolates, the environment and porcine samples in Pretoria, South Africa.</title>
        <authorList>
            <person name="Bogoshi D."/>
            <person name="Mbelle N.M."/>
            <person name="Naidoo V."/>
            <person name="Osei Sekyere J."/>
        </authorList>
    </citation>
    <scope>NUCLEOTIDE SEQUENCE</scope>
    <source>
        <strain evidence="1">C052</strain>
    </source>
</reference>
<evidence type="ECO:0000313" key="1">
    <source>
        <dbReference type="EMBL" id="MBO1916611.1"/>
    </source>
</evidence>
<dbReference type="Proteomes" id="UP000664477">
    <property type="component" value="Unassembled WGS sequence"/>
</dbReference>
<dbReference type="InterPro" id="IPR010938">
    <property type="entry name" value="DUF1131"/>
</dbReference>
<name>A0A939NH36_PRORE</name>
<dbReference type="AlphaFoldDB" id="A0A939NH36"/>
<proteinExistence type="predicted"/>
<comment type="caution">
    <text evidence="1">The sequence shown here is derived from an EMBL/GenBank/DDBJ whole genome shotgun (WGS) entry which is preliminary data.</text>
</comment>
<gene>
    <name evidence="1" type="ORF">J4727_18285</name>
</gene>
<dbReference type="EMBL" id="JAGETQ010000166">
    <property type="protein sequence ID" value="MBO1916611.1"/>
    <property type="molecule type" value="Genomic_DNA"/>
</dbReference>
<sequence>MGTEFSEIYQKAFGICGLGERVNDVPTIECNYRNQVKWFTVLQVSGKARRFNAFR</sequence>
<protein>
    <submittedName>
        <fullName evidence="1">DUF1131 family protein</fullName>
    </submittedName>
</protein>